<feature type="binding site" evidence="18">
    <location>
        <position position="140"/>
    </location>
    <ligand>
        <name>(6S)-NADPHX</name>
        <dbReference type="ChEBI" id="CHEBI:64076"/>
    </ligand>
</feature>
<dbReference type="GO" id="GO:0046496">
    <property type="term" value="P:nicotinamide nucleotide metabolic process"/>
    <property type="evidence" value="ECO:0007669"/>
    <property type="project" value="UniProtKB-UniRule"/>
</dbReference>
<dbReference type="PIRSF" id="PIRSF017184">
    <property type="entry name" value="Nnr"/>
    <property type="match status" value="1"/>
</dbReference>
<evidence type="ECO:0000256" key="13">
    <source>
        <dbReference type="ARBA" id="ARBA00023268"/>
    </source>
</evidence>
<evidence type="ECO:0000256" key="18">
    <source>
        <dbReference type="HAMAP-Rule" id="MF_01966"/>
    </source>
</evidence>
<keyword evidence="10 17" id="KW-0520">NAD</keyword>
<keyword evidence="12 17" id="KW-0456">Lyase</keyword>
<comment type="catalytic activity">
    <reaction evidence="16 17 19">
        <text>(6S)-NADPHX + ADP = AMP + phosphate + NADPH + H(+)</text>
        <dbReference type="Rhea" id="RHEA:32235"/>
        <dbReference type="ChEBI" id="CHEBI:15378"/>
        <dbReference type="ChEBI" id="CHEBI:43474"/>
        <dbReference type="ChEBI" id="CHEBI:57783"/>
        <dbReference type="ChEBI" id="CHEBI:64076"/>
        <dbReference type="ChEBI" id="CHEBI:456215"/>
        <dbReference type="ChEBI" id="CHEBI:456216"/>
        <dbReference type="EC" id="4.2.1.136"/>
    </reaction>
</comment>
<dbReference type="PROSITE" id="PS51385">
    <property type="entry name" value="YJEF_N"/>
    <property type="match status" value="1"/>
</dbReference>
<evidence type="ECO:0000259" key="20">
    <source>
        <dbReference type="PROSITE" id="PS51383"/>
    </source>
</evidence>
<dbReference type="EC" id="4.2.1.136" evidence="19"/>
<feature type="binding site" evidence="18">
    <location>
        <position position="125"/>
    </location>
    <ligand>
        <name>K(+)</name>
        <dbReference type="ChEBI" id="CHEBI:29103"/>
    </ligand>
</feature>
<comment type="similarity">
    <text evidence="17">Belongs to the NnrD/CARKD family.</text>
</comment>
<feature type="binding site" evidence="17">
    <location>
        <position position="441"/>
    </location>
    <ligand>
        <name>(6S)-NADPHX</name>
        <dbReference type="ChEBI" id="CHEBI:64076"/>
    </ligand>
</feature>
<dbReference type="InterPro" id="IPR004443">
    <property type="entry name" value="YjeF_N_dom"/>
</dbReference>
<dbReference type="InterPro" id="IPR029056">
    <property type="entry name" value="Ribokinase-like"/>
</dbReference>
<feature type="domain" description="YjeF C-terminal" evidence="20">
    <location>
        <begin position="225"/>
        <end position="500"/>
    </location>
</feature>
<evidence type="ECO:0000256" key="3">
    <source>
        <dbReference type="ARBA" id="ARBA00006001"/>
    </source>
</evidence>
<dbReference type="InterPro" id="IPR000631">
    <property type="entry name" value="CARKD"/>
</dbReference>
<dbReference type="InterPro" id="IPR036652">
    <property type="entry name" value="YjeF_N_dom_sf"/>
</dbReference>
<dbReference type="PANTHER" id="PTHR12592:SF0">
    <property type="entry name" value="ATP-DEPENDENT (S)-NAD(P)H-HYDRATE DEHYDRATASE"/>
    <property type="match status" value="1"/>
</dbReference>
<keyword evidence="5 18" id="KW-0479">Metal-binding</keyword>
<dbReference type="GO" id="GO:0110051">
    <property type="term" value="P:metabolite repair"/>
    <property type="evidence" value="ECO:0007669"/>
    <property type="project" value="TreeGrafter"/>
</dbReference>
<dbReference type="NCBIfam" id="TIGR00197">
    <property type="entry name" value="yjeF_nterm"/>
    <property type="match status" value="1"/>
</dbReference>
<evidence type="ECO:0000256" key="11">
    <source>
        <dbReference type="ARBA" id="ARBA00023235"/>
    </source>
</evidence>
<evidence type="ECO:0000256" key="14">
    <source>
        <dbReference type="ARBA" id="ARBA00025153"/>
    </source>
</evidence>
<organism evidence="22 23">
    <name type="scientific">Cardiobacterium hominis</name>
    <dbReference type="NCBI Taxonomy" id="2718"/>
    <lineage>
        <taxon>Bacteria</taxon>
        <taxon>Pseudomonadati</taxon>
        <taxon>Pseudomonadota</taxon>
        <taxon>Gammaproteobacteria</taxon>
        <taxon>Cardiobacteriales</taxon>
        <taxon>Cardiobacteriaceae</taxon>
        <taxon>Cardiobacterium</taxon>
    </lineage>
</organism>
<evidence type="ECO:0000259" key="21">
    <source>
        <dbReference type="PROSITE" id="PS51385"/>
    </source>
</evidence>
<evidence type="ECO:0000256" key="4">
    <source>
        <dbReference type="ARBA" id="ARBA00009524"/>
    </source>
</evidence>
<comment type="function">
    <text evidence="14 19">Bifunctional enzyme that catalyzes the epimerization of the S- and R-forms of NAD(P)HX and the dehydration of the S-form of NAD(P)HX at the expense of ADP, which is converted to AMP. This allows the repair of both epimers of NAD(P)HX, a damaged form of NAD(P)H that is a result of enzymatic or heat-dependent hydration.</text>
</comment>
<comment type="similarity">
    <text evidence="18">Belongs to the NnrE/AIBP family.</text>
</comment>
<evidence type="ECO:0000313" key="23">
    <source>
        <dbReference type="Proteomes" id="UP000190837"/>
    </source>
</evidence>
<dbReference type="Proteomes" id="UP000190837">
    <property type="component" value="Unassembled WGS sequence"/>
</dbReference>
<protein>
    <recommendedName>
        <fullName evidence="19">Bifunctional NAD(P)H-hydrate repair enzyme</fullName>
    </recommendedName>
    <alternativeName>
        <fullName evidence="19">Nicotinamide nucleotide repair protein</fullName>
    </alternativeName>
    <domain>
        <recommendedName>
            <fullName evidence="19">ADP-dependent (S)-NAD(P)H-hydrate dehydratase</fullName>
            <ecNumber evidence="19">4.2.1.136</ecNumber>
        </recommendedName>
        <alternativeName>
            <fullName evidence="19">ADP-dependent NAD(P)HX dehydratase</fullName>
        </alternativeName>
    </domain>
    <domain>
        <recommendedName>
            <fullName evidence="19">NAD(P)H-hydrate epimerase</fullName>
            <ecNumber evidence="19">5.1.99.6</ecNumber>
        </recommendedName>
    </domain>
</protein>
<dbReference type="GO" id="GO:0005524">
    <property type="term" value="F:ATP binding"/>
    <property type="evidence" value="ECO:0007669"/>
    <property type="project" value="UniProtKB-UniRule"/>
</dbReference>
<dbReference type="Pfam" id="PF01256">
    <property type="entry name" value="Carb_kinase"/>
    <property type="match status" value="1"/>
</dbReference>
<dbReference type="InterPro" id="IPR030677">
    <property type="entry name" value="Nnr"/>
</dbReference>
<dbReference type="CDD" id="cd01171">
    <property type="entry name" value="YXKO-related"/>
    <property type="match status" value="1"/>
</dbReference>
<evidence type="ECO:0000256" key="6">
    <source>
        <dbReference type="ARBA" id="ARBA00022741"/>
    </source>
</evidence>
<comment type="similarity">
    <text evidence="4 19">In the C-terminal section; belongs to the NnrD/CARKD family.</text>
</comment>
<evidence type="ECO:0000256" key="1">
    <source>
        <dbReference type="ARBA" id="ARBA00000013"/>
    </source>
</evidence>
<dbReference type="GO" id="GO:0052855">
    <property type="term" value="F:ADP-dependent NAD(P)H-hydrate dehydratase activity"/>
    <property type="evidence" value="ECO:0007669"/>
    <property type="project" value="UniProtKB-UniRule"/>
</dbReference>
<dbReference type="SUPFAM" id="SSF53613">
    <property type="entry name" value="Ribokinase-like"/>
    <property type="match status" value="1"/>
</dbReference>
<evidence type="ECO:0000256" key="15">
    <source>
        <dbReference type="ARBA" id="ARBA00048238"/>
    </source>
</evidence>
<dbReference type="EC" id="5.1.99.6" evidence="19"/>
<dbReference type="Gene3D" id="3.40.1190.20">
    <property type="match status" value="1"/>
</dbReference>
<evidence type="ECO:0000256" key="19">
    <source>
        <dbReference type="PIRNR" id="PIRNR017184"/>
    </source>
</evidence>
<dbReference type="PROSITE" id="PS01050">
    <property type="entry name" value="YJEF_C_2"/>
    <property type="match status" value="1"/>
</dbReference>
<proteinExistence type="inferred from homology"/>
<dbReference type="InterPro" id="IPR017953">
    <property type="entry name" value="Carbohydrate_kinase_pred_CS"/>
</dbReference>
<dbReference type="PANTHER" id="PTHR12592">
    <property type="entry name" value="ATP-DEPENDENT (S)-NAD(P)H-HYDRATE DEHYDRATASE FAMILY MEMBER"/>
    <property type="match status" value="1"/>
</dbReference>
<feature type="binding site" evidence="18">
    <location>
        <position position="158"/>
    </location>
    <ligand>
        <name>(6S)-NADPHX</name>
        <dbReference type="ChEBI" id="CHEBI:64076"/>
    </ligand>
</feature>
<evidence type="ECO:0000256" key="2">
    <source>
        <dbReference type="ARBA" id="ARBA00000909"/>
    </source>
</evidence>
<comment type="catalytic activity">
    <reaction evidence="1 18 19">
        <text>(6R)-NADHX = (6S)-NADHX</text>
        <dbReference type="Rhea" id="RHEA:32215"/>
        <dbReference type="ChEBI" id="CHEBI:64074"/>
        <dbReference type="ChEBI" id="CHEBI:64075"/>
        <dbReference type="EC" id="5.1.99.6"/>
    </reaction>
</comment>
<dbReference type="Pfam" id="PF03853">
    <property type="entry name" value="YjeF_N"/>
    <property type="match status" value="1"/>
</dbReference>
<reference evidence="23" key="1">
    <citation type="submission" date="2016-04" db="EMBL/GenBank/DDBJ databases">
        <authorList>
            <person name="Tagini F."/>
        </authorList>
    </citation>
    <scope>NUCLEOTIDE SEQUENCE [LARGE SCALE GENOMIC DNA]</scope>
    <source>
        <strain evidence="23">CHUV0807</strain>
    </source>
</reference>
<dbReference type="EMBL" id="FKLO01000040">
    <property type="protein sequence ID" value="SAM62776.1"/>
    <property type="molecule type" value="Genomic_DNA"/>
</dbReference>
<comment type="function">
    <text evidence="17">Catalyzes the dehydration of the S-form of NAD(P)HX at the expense of ADP, which is converted to AMP. Together with NAD(P)HX epimerase, which catalyzes the epimerization of the S- and R-forms, the enzyme allows the repair of both epimers of NAD(P)HX, a damaged form of NAD(P)H that is a result of enzymatic or heat-dependent hydration.</text>
</comment>
<evidence type="ECO:0000256" key="5">
    <source>
        <dbReference type="ARBA" id="ARBA00022723"/>
    </source>
</evidence>
<feature type="binding site" evidence="18">
    <location>
        <begin position="63"/>
        <end position="67"/>
    </location>
    <ligand>
        <name>(6S)-NADPHX</name>
        <dbReference type="ChEBI" id="CHEBI:64076"/>
    </ligand>
</feature>
<dbReference type="PROSITE" id="PS51383">
    <property type="entry name" value="YJEF_C_3"/>
    <property type="match status" value="1"/>
</dbReference>
<dbReference type="NCBIfam" id="TIGR00196">
    <property type="entry name" value="yjeF_cterm"/>
    <property type="match status" value="1"/>
</dbReference>
<accession>A0A1C3H3V0</accession>
<feature type="binding site" evidence="17">
    <location>
        <position position="440"/>
    </location>
    <ligand>
        <name>AMP</name>
        <dbReference type="ChEBI" id="CHEBI:456215"/>
    </ligand>
</feature>
<feature type="binding site" evidence="17">
    <location>
        <position position="375"/>
    </location>
    <ligand>
        <name>(6S)-NADPHX</name>
        <dbReference type="ChEBI" id="CHEBI:64076"/>
    </ligand>
</feature>
<keyword evidence="6 17" id="KW-0547">Nucleotide-binding</keyword>
<name>A0A1C3H3V0_9GAMM</name>
<comment type="cofactor">
    <cofactor evidence="18 19">
        <name>K(+)</name>
        <dbReference type="ChEBI" id="CHEBI:29103"/>
    </cofactor>
    <text evidence="18 19">Binds 1 potassium ion per subunit.</text>
</comment>
<feature type="binding site" evidence="18">
    <location>
        <position position="161"/>
    </location>
    <ligand>
        <name>K(+)</name>
        <dbReference type="ChEBI" id="CHEBI:29103"/>
    </ligand>
</feature>
<keyword evidence="8 17" id="KW-0521">NADP</keyword>
<feature type="domain" description="YjeF N-terminal" evidence="21">
    <location>
        <begin position="15"/>
        <end position="216"/>
    </location>
</feature>
<evidence type="ECO:0000256" key="10">
    <source>
        <dbReference type="ARBA" id="ARBA00023027"/>
    </source>
</evidence>
<feature type="binding site" evidence="17">
    <location>
        <position position="323"/>
    </location>
    <ligand>
        <name>(6S)-NADPHX</name>
        <dbReference type="ChEBI" id="CHEBI:64076"/>
    </ligand>
</feature>
<evidence type="ECO:0000256" key="7">
    <source>
        <dbReference type="ARBA" id="ARBA00022840"/>
    </source>
</evidence>
<feature type="binding site" evidence="17">
    <location>
        <position position="260"/>
    </location>
    <ligand>
        <name>(6S)-NADPHX</name>
        <dbReference type="ChEBI" id="CHEBI:64076"/>
    </ligand>
</feature>
<sequence length="507" mass="53566">MDFREQLPLASADDIRTLDRLTCERQNISALQLMERAATRCTAKLLELYPDNHDWTIVAGPGNNGGDGLVIARQLFMRGDTVQVSRPHNRPCGTDHDANAARLERLLPTADLATFTPPARGVLIDALFGVGTNRPLAEPYASLVAAINRAPVPVVAIDLPSGLQAAQAHTPHSAVVHATHTLCLGCPKAALLWAEHEPYVGTLHLLPIGLDRAALAEIPGARWLDPAWLRTQYRPRRRFAHKGDAGRLLLVAGSRGMTGAALMAAQAALRSGCGLLTAHLPAACTTAFHAQITEAMSDADPHPEHNSRLTRDIPADALLLGCGLGTHADTAALLHDLAARYHERPMVWDADALNLLAADPALQKKLPPASVLTPHPGEFARLTGRKLTHDSERITAAHELAARLQAVVVLKGKNSIISAANGDTLINPSGNAGMAKGGSGDVLAGIIAALLAQGYPPFTATAIGSYLHGLAADIALTHSHLTSLTARDLLAAIPAALQNLFPDPLNS</sequence>
<evidence type="ECO:0000256" key="9">
    <source>
        <dbReference type="ARBA" id="ARBA00022958"/>
    </source>
</evidence>
<evidence type="ECO:0000256" key="16">
    <source>
        <dbReference type="ARBA" id="ARBA00049209"/>
    </source>
</evidence>
<comment type="catalytic activity">
    <reaction evidence="2 18 19">
        <text>(6R)-NADPHX = (6S)-NADPHX</text>
        <dbReference type="Rhea" id="RHEA:32227"/>
        <dbReference type="ChEBI" id="CHEBI:64076"/>
        <dbReference type="ChEBI" id="CHEBI:64077"/>
        <dbReference type="EC" id="5.1.99.6"/>
    </reaction>
</comment>
<comment type="function">
    <text evidence="18">Catalyzes the epimerization of the S- and R-forms of NAD(P)HX, a damaged form of NAD(P)H that is a result of enzymatic or heat-dependent hydration. This is a prerequisite for the S-specific NAD(P)H-hydrate dehydratase to allow the repair of both epimers of NAD(P)HX.</text>
</comment>
<keyword evidence="11 18" id="KW-0413">Isomerase</keyword>
<comment type="cofactor">
    <cofactor evidence="17">
        <name>Mg(2+)</name>
        <dbReference type="ChEBI" id="CHEBI:18420"/>
    </cofactor>
</comment>
<dbReference type="GO" id="GO:0052856">
    <property type="term" value="F:NAD(P)HX epimerase activity"/>
    <property type="evidence" value="ECO:0007669"/>
    <property type="project" value="UniProtKB-UniRule"/>
</dbReference>
<evidence type="ECO:0000256" key="8">
    <source>
        <dbReference type="ARBA" id="ARBA00022857"/>
    </source>
</evidence>
<keyword evidence="9 18" id="KW-0630">Potassium</keyword>
<gene>
    <name evidence="18" type="primary">nnrE</name>
    <name evidence="17" type="synonym">nnrD</name>
    <name evidence="22" type="ORF">CHUV0807_1048</name>
</gene>
<dbReference type="Gene3D" id="3.40.50.10260">
    <property type="entry name" value="YjeF N-terminal domain"/>
    <property type="match status" value="1"/>
</dbReference>
<feature type="binding site" evidence="18">
    <location>
        <begin position="129"/>
        <end position="135"/>
    </location>
    <ligand>
        <name>(6S)-NADPHX</name>
        <dbReference type="ChEBI" id="CHEBI:64076"/>
    </ligand>
</feature>
<keyword evidence="13" id="KW-0511">Multifunctional enzyme</keyword>
<dbReference type="RefSeq" id="WP_079540231.1">
    <property type="nucleotide sequence ID" value="NZ_FKLO01000040.1"/>
</dbReference>
<feature type="binding site" evidence="18">
    <location>
        <position position="64"/>
    </location>
    <ligand>
        <name>K(+)</name>
        <dbReference type="ChEBI" id="CHEBI:29103"/>
    </ligand>
</feature>
<comment type="catalytic activity">
    <reaction evidence="15 17 19">
        <text>(6S)-NADHX + ADP = AMP + phosphate + NADH + H(+)</text>
        <dbReference type="Rhea" id="RHEA:32223"/>
        <dbReference type="ChEBI" id="CHEBI:15378"/>
        <dbReference type="ChEBI" id="CHEBI:43474"/>
        <dbReference type="ChEBI" id="CHEBI:57945"/>
        <dbReference type="ChEBI" id="CHEBI:64074"/>
        <dbReference type="ChEBI" id="CHEBI:456215"/>
        <dbReference type="ChEBI" id="CHEBI:456216"/>
        <dbReference type="EC" id="4.2.1.136"/>
    </reaction>
</comment>
<feature type="binding site" evidence="17">
    <location>
        <begin position="411"/>
        <end position="415"/>
    </location>
    <ligand>
        <name>AMP</name>
        <dbReference type="ChEBI" id="CHEBI:456215"/>
    </ligand>
</feature>
<keyword evidence="7 17" id="KW-0067">ATP-binding</keyword>
<evidence type="ECO:0000256" key="12">
    <source>
        <dbReference type="ARBA" id="ARBA00023239"/>
    </source>
</evidence>
<dbReference type="GO" id="GO:0046872">
    <property type="term" value="F:metal ion binding"/>
    <property type="evidence" value="ECO:0007669"/>
    <property type="project" value="UniProtKB-UniRule"/>
</dbReference>
<comment type="similarity">
    <text evidence="3 19">In the N-terminal section; belongs to the NnrE/AIBP family.</text>
</comment>
<dbReference type="SUPFAM" id="SSF64153">
    <property type="entry name" value="YjeF N-terminal domain-like"/>
    <property type="match status" value="1"/>
</dbReference>
<dbReference type="AlphaFoldDB" id="A0A1C3H3V0"/>
<comment type="subunit">
    <text evidence="17">Homotetramer.</text>
</comment>
<evidence type="ECO:0000256" key="17">
    <source>
        <dbReference type="HAMAP-Rule" id="MF_01965"/>
    </source>
</evidence>
<dbReference type="HAMAP" id="MF_01966">
    <property type="entry name" value="NADHX_epimerase"/>
    <property type="match status" value="1"/>
</dbReference>
<dbReference type="HAMAP" id="MF_01965">
    <property type="entry name" value="NADHX_dehydratase"/>
    <property type="match status" value="1"/>
</dbReference>
<evidence type="ECO:0000313" key="22">
    <source>
        <dbReference type="EMBL" id="SAM62776.1"/>
    </source>
</evidence>